<organism evidence="2 3">
    <name type="scientific">Lonepinella koalarum</name>
    <dbReference type="NCBI Taxonomy" id="53417"/>
    <lineage>
        <taxon>Bacteria</taxon>
        <taxon>Pseudomonadati</taxon>
        <taxon>Pseudomonadota</taxon>
        <taxon>Gammaproteobacteria</taxon>
        <taxon>Pasteurellales</taxon>
        <taxon>Pasteurellaceae</taxon>
        <taxon>Lonepinella</taxon>
    </lineage>
</organism>
<dbReference type="Proteomes" id="UP000295496">
    <property type="component" value="Unassembled WGS sequence"/>
</dbReference>
<protein>
    <submittedName>
        <fullName evidence="2">Uncharacterized protein</fullName>
    </submittedName>
</protein>
<dbReference type="AlphaFoldDB" id="A0A4R1KLN5"/>
<evidence type="ECO:0000313" key="3">
    <source>
        <dbReference type="Proteomes" id="UP000295496"/>
    </source>
</evidence>
<keyword evidence="1" id="KW-0175">Coiled coil</keyword>
<accession>A0A4R1KLN5</accession>
<comment type="caution">
    <text evidence="2">The sequence shown here is derived from an EMBL/GenBank/DDBJ whole genome shotgun (WGS) entry which is preliminary data.</text>
</comment>
<gene>
    <name evidence="2" type="ORF">EV692_2439</name>
</gene>
<name>A0A4R1KLN5_9PAST</name>
<feature type="coiled-coil region" evidence="1">
    <location>
        <begin position="7"/>
        <end position="34"/>
    </location>
</feature>
<dbReference type="EMBL" id="SMGJ01000013">
    <property type="protein sequence ID" value="TCK64749.1"/>
    <property type="molecule type" value="Genomic_DNA"/>
</dbReference>
<keyword evidence="3" id="KW-1185">Reference proteome</keyword>
<proteinExistence type="predicted"/>
<evidence type="ECO:0000313" key="2">
    <source>
        <dbReference type="EMBL" id="TCK64749.1"/>
    </source>
</evidence>
<evidence type="ECO:0000256" key="1">
    <source>
        <dbReference type="SAM" id="Coils"/>
    </source>
</evidence>
<reference evidence="2 3" key="1">
    <citation type="submission" date="2019-03" db="EMBL/GenBank/DDBJ databases">
        <title>Genomic Encyclopedia of Type Strains, Phase IV (KMG-IV): sequencing the most valuable type-strain genomes for metagenomic binning, comparative biology and taxonomic classification.</title>
        <authorList>
            <person name="Goeker M."/>
        </authorList>
    </citation>
    <scope>NUCLEOTIDE SEQUENCE [LARGE SCALE GENOMIC DNA]</scope>
    <source>
        <strain evidence="2 3">DSM 10053</strain>
    </source>
</reference>
<dbReference type="RefSeq" id="WP_132302989.1">
    <property type="nucleotide sequence ID" value="NZ_CP170642.1"/>
</dbReference>
<sequence>MADEIYKSQIKQKIAQFEREKEQVLAHLELVERRIKWLKQALDVMDVDSKDIQQFDTEHFQYRVYRKQFNGKITQLIQKVMKAEPERYWRVLELTEAVLIADKQPNTAISEYHTKNIGTALIRLVKKGLIEKIVVKKHKIIQWKWIEKVR</sequence>